<dbReference type="EMBL" id="BQKI01000015">
    <property type="protein sequence ID" value="GJN08543.1"/>
    <property type="molecule type" value="Genomic_DNA"/>
</dbReference>
<dbReference type="PANTHER" id="PTHR33116:SF86">
    <property type="entry name" value="REVERSE TRANSCRIPTASE DOMAIN-CONTAINING PROTEIN"/>
    <property type="match status" value="1"/>
</dbReference>
<dbReference type="Proteomes" id="UP001054889">
    <property type="component" value="Unassembled WGS sequence"/>
</dbReference>
<evidence type="ECO:0000313" key="2">
    <source>
        <dbReference type="Proteomes" id="UP001054889"/>
    </source>
</evidence>
<evidence type="ECO:0000313" key="1">
    <source>
        <dbReference type="EMBL" id="GJN08543.1"/>
    </source>
</evidence>
<dbReference type="AlphaFoldDB" id="A0AAV5DEB9"/>
<gene>
    <name evidence="1" type="primary">ga26477</name>
    <name evidence="1" type="ORF">PR202_ga26477</name>
</gene>
<organism evidence="1 2">
    <name type="scientific">Eleusine coracana subsp. coracana</name>
    <dbReference type="NCBI Taxonomy" id="191504"/>
    <lineage>
        <taxon>Eukaryota</taxon>
        <taxon>Viridiplantae</taxon>
        <taxon>Streptophyta</taxon>
        <taxon>Embryophyta</taxon>
        <taxon>Tracheophyta</taxon>
        <taxon>Spermatophyta</taxon>
        <taxon>Magnoliopsida</taxon>
        <taxon>Liliopsida</taxon>
        <taxon>Poales</taxon>
        <taxon>Poaceae</taxon>
        <taxon>PACMAD clade</taxon>
        <taxon>Chloridoideae</taxon>
        <taxon>Cynodonteae</taxon>
        <taxon>Eleusininae</taxon>
        <taxon>Eleusine</taxon>
    </lineage>
</organism>
<proteinExistence type="predicted"/>
<sequence>MEVYHRGTGQLVNRDKSAVFFSANASDEMKQEFLETMEIGMEALAEKYLGLPTAVGRSTKDAFEYMPTRIKSLVGSWSGKEASCAGRKVLLKSKAQAIPTYPISCFLLPKSTCKKKKTTIVNYWWGSSADNQHMHWMRWDLLTQPKLCGGMGFKDLPMFNKAMLGKQGWRLLSNSDSLCARVLKGRYYHDGDFLTATRKNHASQTWRAILVGREALQEGLVKRIGDGLGTNIWETKWIHNHPTGRPFTPYDPRVTMIAYLLNNDQWDEDLIRDIFCDFDAEAILSTSINGRGGDFWSWAQ</sequence>
<accession>A0AAV5DEB9</accession>
<name>A0AAV5DEB9_ELECO</name>
<keyword evidence="2" id="KW-1185">Reference proteome</keyword>
<protein>
    <submittedName>
        <fullName evidence="1">Uncharacterized protein</fullName>
    </submittedName>
</protein>
<reference evidence="1" key="1">
    <citation type="journal article" date="2018" name="DNA Res.">
        <title>Multiple hybrid de novo genome assembly of finger millet, an orphan allotetraploid crop.</title>
        <authorList>
            <person name="Hatakeyama M."/>
            <person name="Aluri S."/>
            <person name="Balachadran M.T."/>
            <person name="Sivarajan S.R."/>
            <person name="Patrignani A."/>
            <person name="Gruter S."/>
            <person name="Poveda L."/>
            <person name="Shimizu-Inatsugi R."/>
            <person name="Baeten J."/>
            <person name="Francoijs K.J."/>
            <person name="Nataraja K.N."/>
            <person name="Reddy Y.A.N."/>
            <person name="Phadnis S."/>
            <person name="Ravikumar R.L."/>
            <person name="Schlapbach R."/>
            <person name="Sreeman S.M."/>
            <person name="Shimizu K.K."/>
        </authorList>
    </citation>
    <scope>NUCLEOTIDE SEQUENCE</scope>
</reference>
<reference evidence="1" key="2">
    <citation type="submission" date="2021-12" db="EMBL/GenBank/DDBJ databases">
        <title>Resequencing data analysis of finger millet.</title>
        <authorList>
            <person name="Hatakeyama M."/>
            <person name="Aluri S."/>
            <person name="Balachadran M.T."/>
            <person name="Sivarajan S.R."/>
            <person name="Poveda L."/>
            <person name="Shimizu-Inatsugi R."/>
            <person name="Schlapbach R."/>
            <person name="Sreeman S.M."/>
            <person name="Shimizu K.K."/>
        </authorList>
    </citation>
    <scope>NUCLEOTIDE SEQUENCE</scope>
</reference>
<dbReference type="PANTHER" id="PTHR33116">
    <property type="entry name" value="REVERSE TRANSCRIPTASE ZINC-BINDING DOMAIN-CONTAINING PROTEIN-RELATED-RELATED"/>
    <property type="match status" value="1"/>
</dbReference>
<comment type="caution">
    <text evidence="1">The sequence shown here is derived from an EMBL/GenBank/DDBJ whole genome shotgun (WGS) entry which is preliminary data.</text>
</comment>